<proteinExistence type="predicted"/>
<keyword evidence="3" id="KW-1185">Reference proteome</keyword>
<comment type="caution">
    <text evidence="2">The sequence shown here is derived from an EMBL/GenBank/DDBJ whole genome shotgun (WGS) entry which is preliminary data.</text>
</comment>
<dbReference type="Proteomes" id="UP000680206">
    <property type="component" value="Unassembled WGS sequence"/>
</dbReference>
<organism evidence="2 3">
    <name type="scientific">Actinomadura violacea</name>
    <dbReference type="NCBI Taxonomy" id="2819934"/>
    <lineage>
        <taxon>Bacteria</taxon>
        <taxon>Bacillati</taxon>
        <taxon>Actinomycetota</taxon>
        <taxon>Actinomycetes</taxon>
        <taxon>Streptosporangiales</taxon>
        <taxon>Thermomonosporaceae</taxon>
        <taxon>Actinomadura</taxon>
    </lineage>
</organism>
<feature type="compositionally biased region" description="Low complexity" evidence="1">
    <location>
        <begin position="147"/>
        <end position="158"/>
    </location>
</feature>
<feature type="compositionally biased region" description="Acidic residues" evidence="1">
    <location>
        <begin position="168"/>
        <end position="179"/>
    </location>
</feature>
<evidence type="ECO:0000313" key="3">
    <source>
        <dbReference type="Proteomes" id="UP000680206"/>
    </source>
</evidence>
<name>A0ABS3RHZ5_9ACTN</name>
<gene>
    <name evidence="2" type="ORF">J4709_01985</name>
</gene>
<feature type="region of interest" description="Disordered" evidence="1">
    <location>
        <begin position="130"/>
        <end position="179"/>
    </location>
</feature>
<evidence type="ECO:0000313" key="2">
    <source>
        <dbReference type="EMBL" id="MBO2456359.1"/>
    </source>
</evidence>
<dbReference type="EMBL" id="JAGEPF010000001">
    <property type="protein sequence ID" value="MBO2456359.1"/>
    <property type="molecule type" value="Genomic_DNA"/>
</dbReference>
<reference evidence="2 3" key="1">
    <citation type="submission" date="2021-03" db="EMBL/GenBank/DDBJ databases">
        <title>Actinomadura violae sp. nov., isolated from lichen in Thailand.</title>
        <authorList>
            <person name="Kanchanasin P."/>
            <person name="Saeng-In P."/>
            <person name="Phongsopitanun W."/>
            <person name="Yuki M."/>
            <person name="Kudo T."/>
            <person name="Ohkuma M."/>
            <person name="Tanasupawat S."/>
        </authorList>
    </citation>
    <scope>NUCLEOTIDE SEQUENCE [LARGE SCALE GENOMIC DNA]</scope>
    <source>
        <strain evidence="2 3">LCR2-06</strain>
    </source>
</reference>
<accession>A0ABS3RHZ5</accession>
<evidence type="ECO:0000256" key="1">
    <source>
        <dbReference type="SAM" id="MobiDB-lite"/>
    </source>
</evidence>
<dbReference type="RefSeq" id="WP_208236183.1">
    <property type="nucleotide sequence ID" value="NZ_JAGEPF010000001.1"/>
</dbReference>
<sequence>MTTTNRADHASVGLPAPEPRIVLQARAYLTPRHATGVDEFLWQARERPMPDRDAIDAVIDAGDRAQHGTGDGPEPVEVAAALLVLSAVRLNLDQTEARLLNTAQAAGMGFEQIAAVLNLGVEEAEERYRQLKPRLDEPAAPSPPPTRRATTPGGSPRRPGAPPTDQPTWDELDDEDWGN</sequence>
<protein>
    <submittedName>
        <fullName evidence="2">Uncharacterized protein</fullName>
    </submittedName>
</protein>